<evidence type="ECO:0000259" key="1">
    <source>
        <dbReference type="PROSITE" id="PS51272"/>
    </source>
</evidence>
<dbReference type="OrthoDB" id="2439185at2"/>
<dbReference type="RefSeq" id="WP_041123420.1">
    <property type="nucleotide sequence ID" value="NZ_JXRQ01000027.1"/>
</dbReference>
<dbReference type="PANTHER" id="PTHR43308:SF5">
    <property type="entry name" value="S-LAYER PROTEIN _ PEPTIDOGLYCAN ENDO-BETA-N-ACETYLGLUCOSAMINIDASE"/>
    <property type="match status" value="1"/>
</dbReference>
<dbReference type="PANTHER" id="PTHR43308">
    <property type="entry name" value="OUTER MEMBRANE PROTEIN ALPHA-RELATED"/>
    <property type="match status" value="1"/>
</dbReference>
<protein>
    <recommendedName>
        <fullName evidence="1">SLH domain-containing protein</fullName>
    </recommendedName>
</protein>
<feature type="domain" description="SLH" evidence="1">
    <location>
        <begin position="165"/>
        <end position="224"/>
    </location>
</feature>
<accession>A0A0C2VJK0</accession>
<dbReference type="EMBL" id="JXRQ01000027">
    <property type="protein sequence ID" value="KIL44666.1"/>
    <property type="molecule type" value="Genomic_DNA"/>
</dbReference>
<reference evidence="2 3" key="1">
    <citation type="submission" date="2015-01" db="EMBL/GenBank/DDBJ databases">
        <title>Genome sequence of Jeotgalibacillus alimentarius.</title>
        <authorList>
            <person name="Goh K.M."/>
            <person name="Chan K.-G."/>
            <person name="Yaakop A.S."/>
            <person name="Ee R."/>
            <person name="Gan H.M."/>
            <person name="Chan C.S."/>
        </authorList>
    </citation>
    <scope>NUCLEOTIDE SEQUENCE [LARGE SCALE GENOMIC DNA]</scope>
    <source>
        <strain evidence="2 3">YKJ-13</strain>
    </source>
</reference>
<proteinExistence type="predicted"/>
<dbReference type="STRING" id="135826.KP77_28870"/>
<dbReference type="Pfam" id="PF00395">
    <property type="entry name" value="SLH"/>
    <property type="match status" value="3"/>
</dbReference>
<feature type="domain" description="SLH" evidence="1">
    <location>
        <begin position="33"/>
        <end position="98"/>
    </location>
</feature>
<dbReference type="InterPro" id="IPR001119">
    <property type="entry name" value="SLH_dom"/>
</dbReference>
<keyword evidence="3" id="KW-1185">Reference proteome</keyword>
<name>A0A0C2VJK0_9BACL</name>
<dbReference type="InterPro" id="IPR051465">
    <property type="entry name" value="Cell_Envelope_Struct_Comp"/>
</dbReference>
<dbReference type="PATRIC" id="fig|135826.4.peg.2869"/>
<dbReference type="Proteomes" id="UP000031950">
    <property type="component" value="Unassembled WGS sequence"/>
</dbReference>
<evidence type="ECO:0000313" key="2">
    <source>
        <dbReference type="EMBL" id="KIL44666.1"/>
    </source>
</evidence>
<sequence length="421" mass="48115">MNQVTKKASALIGAGILSFGLSQTASGEEQQPVENIFSDIKQHSPVYETMESVFHMNIMSGYQDSSGMYYEMRPFESVTRAQTAKMMTASLGGKMATQEISPFTDVSEQHWAHDYVTIMNEKEIVGGYEDGTFKAQENLTRAQAAKMIVTAFNLPYDENELDTGFNDVSSDHWAAAYIHALVDAEITTGTSQTAFSPEENVTRYQLAAFIERSLNQSELSEDQIFLKVREVYGEFQHFYIRALQEGNVTSKTYEDFEWRFEDLVTDDYEPVLKKVFNSECALNGDCDGLRYTATLQNMFNKNIIEYSDERITIQYDEEANGLFSAANYVISIAKENGQWKLDGYEAEFYKGTKLKLSLTKEEALDHIESSYRLNYQQWEQVYSVTDIGMNEEGEWLIQLNTDGSNDEYVIRFNPEEGSFYY</sequence>
<evidence type="ECO:0000313" key="3">
    <source>
        <dbReference type="Proteomes" id="UP000031950"/>
    </source>
</evidence>
<organism evidence="2 3">
    <name type="scientific">Jeotgalibacillus alimentarius</name>
    <dbReference type="NCBI Taxonomy" id="135826"/>
    <lineage>
        <taxon>Bacteria</taxon>
        <taxon>Bacillati</taxon>
        <taxon>Bacillota</taxon>
        <taxon>Bacilli</taxon>
        <taxon>Bacillales</taxon>
        <taxon>Caryophanaceae</taxon>
        <taxon>Jeotgalibacillus</taxon>
    </lineage>
</organism>
<feature type="domain" description="SLH" evidence="1">
    <location>
        <begin position="99"/>
        <end position="162"/>
    </location>
</feature>
<gene>
    <name evidence="2" type="ORF">KP77_28870</name>
</gene>
<comment type="caution">
    <text evidence="2">The sequence shown here is derived from an EMBL/GenBank/DDBJ whole genome shotgun (WGS) entry which is preliminary data.</text>
</comment>
<dbReference type="AlphaFoldDB" id="A0A0C2VJK0"/>
<dbReference type="PROSITE" id="PS51272">
    <property type="entry name" value="SLH"/>
    <property type="match status" value="3"/>
</dbReference>